<dbReference type="AlphaFoldDB" id="A0A8C5ZMF9"/>
<protein>
    <submittedName>
        <fullName evidence="2">Uncharacterized protein</fullName>
    </submittedName>
</protein>
<evidence type="ECO:0000256" key="1">
    <source>
        <dbReference type="SAM" id="MobiDB-lite"/>
    </source>
</evidence>
<accession>A0A8C5ZMF9</accession>
<evidence type="ECO:0000313" key="3">
    <source>
        <dbReference type="Proteomes" id="UP000694407"/>
    </source>
</evidence>
<name>A0A8C5ZMF9_MARMA</name>
<sequence length="251" mass="27250">MQDEPYQALVAELHRRALVEYVRPLLRGRLHCRSARTRSRMAGRLREDAAQCRGCSGGWSPRPRGWTPWCRTWLKSCSWKTRPASRWRWGCWCATTQTSGGSTWRPSSTCADCTTLPRARRSWPWPGTWNSVRGEPCRPLGIVPSSRTSLCPALLSASASPSRWAASPCPGWPGPAWPVCPCGLGLCPRRGPGPSAEALPALGLSAPHFAAETPSPCATARDSLPGSQSPGMGRAFEVPSASPKLPPRGSR</sequence>
<feature type="region of interest" description="Disordered" evidence="1">
    <location>
        <begin position="212"/>
        <end position="251"/>
    </location>
</feature>
<keyword evidence="3" id="KW-1185">Reference proteome</keyword>
<evidence type="ECO:0000313" key="2">
    <source>
        <dbReference type="Ensembl" id="ENSMMMP00000016373.1"/>
    </source>
</evidence>
<reference evidence="2" key="1">
    <citation type="submission" date="2025-08" db="UniProtKB">
        <authorList>
            <consortium name="Ensembl"/>
        </authorList>
    </citation>
    <scope>IDENTIFICATION</scope>
</reference>
<proteinExistence type="predicted"/>
<reference evidence="2" key="2">
    <citation type="submission" date="2025-09" db="UniProtKB">
        <authorList>
            <consortium name="Ensembl"/>
        </authorList>
    </citation>
    <scope>IDENTIFICATION</scope>
</reference>
<dbReference type="Ensembl" id="ENSMMMT00000018632.1">
    <property type="protein sequence ID" value="ENSMMMP00000016373.1"/>
    <property type="gene ID" value="ENSMMMG00000014559.1"/>
</dbReference>
<organism evidence="2 3">
    <name type="scientific">Marmota marmota marmota</name>
    <name type="common">Alpine marmot</name>
    <dbReference type="NCBI Taxonomy" id="9994"/>
    <lineage>
        <taxon>Eukaryota</taxon>
        <taxon>Metazoa</taxon>
        <taxon>Chordata</taxon>
        <taxon>Craniata</taxon>
        <taxon>Vertebrata</taxon>
        <taxon>Euteleostomi</taxon>
        <taxon>Mammalia</taxon>
        <taxon>Eutheria</taxon>
        <taxon>Euarchontoglires</taxon>
        <taxon>Glires</taxon>
        <taxon>Rodentia</taxon>
        <taxon>Sciuromorpha</taxon>
        <taxon>Sciuridae</taxon>
        <taxon>Xerinae</taxon>
        <taxon>Marmotini</taxon>
        <taxon>Marmota</taxon>
    </lineage>
</organism>
<dbReference type="Proteomes" id="UP000694407">
    <property type="component" value="Unplaced"/>
</dbReference>
<dbReference type="GeneTree" id="ENSGT00900000143833"/>